<dbReference type="PROSITE" id="PS00675">
    <property type="entry name" value="SIGMA54_INTERACT_1"/>
    <property type="match status" value="1"/>
</dbReference>
<dbReference type="InterPro" id="IPR025662">
    <property type="entry name" value="Sigma_54_int_dom_ATP-bd_1"/>
</dbReference>
<sequence length="118" mass="12951">MGSDLPHDSSNSVNLAAGYASVVPLVICGESGTGKTFLLSKAAFMVRQWISEEADDNLQGSNIIVVLRYLGTDHKYSSFACLYRSICLQLISCLDALPRRANFDKQAFQPSEDFQVKV</sequence>
<name>A0A448XK05_9PLAT</name>
<dbReference type="Proteomes" id="UP000784294">
    <property type="component" value="Unassembled WGS sequence"/>
</dbReference>
<dbReference type="AlphaFoldDB" id="A0A448XK05"/>
<dbReference type="EMBL" id="CAAALY010258114">
    <property type="protein sequence ID" value="VEL38506.1"/>
    <property type="molecule type" value="Genomic_DNA"/>
</dbReference>
<dbReference type="PANTHER" id="PTHR19871:SF14">
    <property type="entry name" value="DUF4062 DOMAIN-CONTAINING PROTEIN"/>
    <property type="match status" value="1"/>
</dbReference>
<dbReference type="InterPro" id="IPR052752">
    <property type="entry name" value="NACHT-WD_repeat"/>
</dbReference>
<comment type="caution">
    <text evidence="1">The sequence shown here is derived from an EMBL/GenBank/DDBJ whole genome shotgun (WGS) entry which is preliminary data.</text>
</comment>
<keyword evidence="2" id="KW-1185">Reference proteome</keyword>
<evidence type="ECO:0000313" key="2">
    <source>
        <dbReference type="Proteomes" id="UP000784294"/>
    </source>
</evidence>
<dbReference type="PANTHER" id="PTHR19871">
    <property type="entry name" value="BETA TRANSDUCIN-RELATED PROTEIN"/>
    <property type="match status" value="1"/>
</dbReference>
<evidence type="ECO:0008006" key="3">
    <source>
        <dbReference type="Google" id="ProtNLM"/>
    </source>
</evidence>
<protein>
    <recommendedName>
        <fullName evidence="3">Myosin motor domain-containing protein</fullName>
    </recommendedName>
</protein>
<gene>
    <name evidence="1" type="ORF">PXEA_LOCUS31946</name>
</gene>
<organism evidence="1 2">
    <name type="scientific">Protopolystoma xenopodis</name>
    <dbReference type="NCBI Taxonomy" id="117903"/>
    <lineage>
        <taxon>Eukaryota</taxon>
        <taxon>Metazoa</taxon>
        <taxon>Spiralia</taxon>
        <taxon>Lophotrochozoa</taxon>
        <taxon>Platyhelminthes</taxon>
        <taxon>Monogenea</taxon>
        <taxon>Polyopisthocotylea</taxon>
        <taxon>Polystomatidea</taxon>
        <taxon>Polystomatidae</taxon>
        <taxon>Protopolystoma</taxon>
    </lineage>
</organism>
<dbReference type="OrthoDB" id="2325716at2759"/>
<evidence type="ECO:0000313" key="1">
    <source>
        <dbReference type="EMBL" id="VEL38506.1"/>
    </source>
</evidence>
<accession>A0A448XK05</accession>
<proteinExistence type="predicted"/>
<reference evidence="1" key="1">
    <citation type="submission" date="2018-11" db="EMBL/GenBank/DDBJ databases">
        <authorList>
            <consortium name="Pathogen Informatics"/>
        </authorList>
    </citation>
    <scope>NUCLEOTIDE SEQUENCE</scope>
</reference>